<evidence type="ECO:0000256" key="5">
    <source>
        <dbReference type="SAM" id="SignalP"/>
    </source>
</evidence>
<dbReference type="Gene3D" id="3.10.105.10">
    <property type="entry name" value="Dipeptide-binding Protein, Domain 3"/>
    <property type="match status" value="1"/>
</dbReference>
<gene>
    <name evidence="7" type="ORF">EV690_1515</name>
</gene>
<dbReference type="SUPFAM" id="SSF53850">
    <property type="entry name" value="Periplasmic binding protein-like II"/>
    <property type="match status" value="1"/>
</dbReference>
<dbReference type="GO" id="GO:0030288">
    <property type="term" value="C:outer membrane-bounded periplasmic space"/>
    <property type="evidence" value="ECO:0007669"/>
    <property type="project" value="TreeGrafter"/>
</dbReference>
<evidence type="ECO:0000259" key="6">
    <source>
        <dbReference type="Pfam" id="PF00496"/>
    </source>
</evidence>
<dbReference type="PANTHER" id="PTHR30290:SF10">
    <property type="entry name" value="PERIPLASMIC OLIGOPEPTIDE-BINDING PROTEIN-RELATED"/>
    <property type="match status" value="1"/>
</dbReference>
<keyword evidence="3" id="KW-0813">Transport</keyword>
<evidence type="ECO:0000256" key="4">
    <source>
        <dbReference type="ARBA" id="ARBA00022729"/>
    </source>
</evidence>
<evidence type="ECO:0000313" key="8">
    <source>
        <dbReference type="Proteomes" id="UP000295565"/>
    </source>
</evidence>
<keyword evidence="4 5" id="KW-0732">Signal</keyword>
<dbReference type="InterPro" id="IPR023765">
    <property type="entry name" value="SBP_5_CS"/>
</dbReference>
<reference evidence="7 8" key="1">
    <citation type="submission" date="2019-03" db="EMBL/GenBank/DDBJ databases">
        <title>Genomic Encyclopedia of Type Strains, Phase IV (KMG-IV): sequencing the most valuable type-strain genomes for metagenomic binning, comparative biology and taxonomic classification.</title>
        <authorList>
            <person name="Goeker M."/>
        </authorList>
    </citation>
    <scope>NUCLEOTIDE SEQUENCE [LARGE SCALE GENOMIC DNA]</scope>
    <source>
        <strain evidence="7 8">DSM 18577</strain>
    </source>
</reference>
<dbReference type="InterPro" id="IPR030678">
    <property type="entry name" value="Peptide/Ni-bd"/>
</dbReference>
<evidence type="ECO:0000256" key="1">
    <source>
        <dbReference type="ARBA" id="ARBA00004196"/>
    </source>
</evidence>
<dbReference type="FunFam" id="3.90.76.10:FF:000001">
    <property type="entry name" value="Oligopeptide ABC transporter substrate-binding protein"/>
    <property type="match status" value="1"/>
</dbReference>
<dbReference type="AlphaFoldDB" id="A0A4R1K1F3"/>
<name>A0A4R1K1F3_9GAMM</name>
<evidence type="ECO:0000313" key="7">
    <source>
        <dbReference type="EMBL" id="TCK57818.1"/>
    </source>
</evidence>
<protein>
    <submittedName>
        <fullName evidence="7">Oligopeptide transport system substrate-binding protein</fullName>
    </submittedName>
</protein>
<proteinExistence type="inferred from homology"/>
<dbReference type="OrthoDB" id="9801912at2"/>
<evidence type="ECO:0000256" key="3">
    <source>
        <dbReference type="ARBA" id="ARBA00022448"/>
    </source>
</evidence>
<comment type="subcellular location">
    <subcellularLocation>
        <location evidence="1">Cell envelope</location>
    </subcellularLocation>
</comment>
<comment type="caution">
    <text evidence="7">The sequence shown here is derived from an EMBL/GenBank/DDBJ whole genome shotgun (WGS) entry which is preliminary data.</text>
</comment>
<dbReference type="InterPro" id="IPR000914">
    <property type="entry name" value="SBP_5_dom"/>
</dbReference>
<keyword evidence="8" id="KW-1185">Reference proteome</keyword>
<dbReference type="Gene3D" id="3.40.190.10">
    <property type="entry name" value="Periplasmic binding protein-like II"/>
    <property type="match status" value="1"/>
</dbReference>
<dbReference type="Gene3D" id="3.90.76.10">
    <property type="entry name" value="Dipeptide-binding Protein, Domain 1"/>
    <property type="match status" value="1"/>
</dbReference>
<dbReference type="PIRSF" id="PIRSF002741">
    <property type="entry name" value="MppA"/>
    <property type="match status" value="1"/>
</dbReference>
<dbReference type="CDD" id="cd08504">
    <property type="entry name" value="PBP2_OppA"/>
    <property type="match status" value="1"/>
</dbReference>
<dbReference type="PROSITE" id="PS01040">
    <property type="entry name" value="SBP_BACTERIAL_5"/>
    <property type="match status" value="1"/>
</dbReference>
<accession>A0A4R1K1F3</accession>
<dbReference type="Proteomes" id="UP000295565">
    <property type="component" value="Unassembled WGS sequence"/>
</dbReference>
<dbReference type="RefSeq" id="WP_131912357.1">
    <property type="nucleotide sequence ID" value="NZ_OU594967.1"/>
</dbReference>
<dbReference type="PANTHER" id="PTHR30290">
    <property type="entry name" value="PERIPLASMIC BINDING COMPONENT OF ABC TRANSPORTER"/>
    <property type="match status" value="1"/>
</dbReference>
<dbReference type="InterPro" id="IPR039424">
    <property type="entry name" value="SBP_5"/>
</dbReference>
<organism evidence="7 8">
    <name type="scientific">Celerinatantimonas diazotrophica</name>
    <dbReference type="NCBI Taxonomy" id="412034"/>
    <lineage>
        <taxon>Bacteria</taxon>
        <taxon>Pseudomonadati</taxon>
        <taxon>Pseudomonadota</taxon>
        <taxon>Gammaproteobacteria</taxon>
        <taxon>Celerinatantimonadaceae</taxon>
        <taxon>Celerinatantimonas</taxon>
    </lineage>
</organism>
<feature type="chain" id="PRO_5020486392" evidence="5">
    <location>
        <begin position="26"/>
        <end position="540"/>
    </location>
</feature>
<feature type="domain" description="Solute-binding protein family 5" evidence="6">
    <location>
        <begin position="80"/>
        <end position="459"/>
    </location>
</feature>
<dbReference type="GO" id="GO:0043190">
    <property type="term" value="C:ATP-binding cassette (ABC) transporter complex"/>
    <property type="evidence" value="ECO:0007669"/>
    <property type="project" value="InterPro"/>
</dbReference>
<dbReference type="FunFam" id="3.10.105.10:FF:000001">
    <property type="entry name" value="Oligopeptide ABC transporter, oligopeptide-binding protein"/>
    <property type="match status" value="1"/>
</dbReference>
<feature type="signal peptide" evidence="5">
    <location>
        <begin position="1"/>
        <end position="25"/>
    </location>
</feature>
<dbReference type="GO" id="GO:0015833">
    <property type="term" value="P:peptide transport"/>
    <property type="evidence" value="ECO:0007669"/>
    <property type="project" value="TreeGrafter"/>
</dbReference>
<comment type="similarity">
    <text evidence="2">Belongs to the bacterial solute-binding protein 5 family.</text>
</comment>
<dbReference type="EMBL" id="SMGD01000012">
    <property type="protein sequence ID" value="TCK57818.1"/>
    <property type="molecule type" value="Genomic_DNA"/>
</dbReference>
<dbReference type="GO" id="GO:1904680">
    <property type="term" value="F:peptide transmembrane transporter activity"/>
    <property type="evidence" value="ECO:0007669"/>
    <property type="project" value="TreeGrafter"/>
</dbReference>
<dbReference type="PROSITE" id="PS51257">
    <property type="entry name" value="PROKAR_LIPOPROTEIN"/>
    <property type="match status" value="1"/>
</dbReference>
<sequence length="540" mass="61369">MDFKRTPLNLFVVLYACLGTASVYAANVPAGVKLAKNQSIVIDNKAEPETLDPNLIEGIPGAHIDDQLFEGLVIFNSHGKMIPGVAKSWENKDNKVYIFHLRHDAKWSNGKPVTAQDFVYSWRRLANPKTASPYAYYLQLTNMKNVDAIVNGKMNPDKLGVQALDAHTLKVTLAKPVPYFVKMMANSSVLPVYPPVIKKWGDKWTQPDHIVSNGAYKLTKWVVNGQIDMVRNPYYWNNAKTVINHVKMLPLSNAQAAMNRFFAGEIDIAHFPTVQYRHLEHEYPQDLKVTGILGSYYYSFNLNKPPLNDVRVRKALSYAINRNIITQKILGQGQLPAYNLTPAAVAGYTPPTPAYATWTQAQRDKKAVELMKEAGYGKGGKHLKLTILYNTRENNKKIALAIGEMWQKLGVKVNLENQEWKTYLQTLQQRQFQVARTDWYGDYNEPSTFLSLMTTGNVQNNPQFSNKKYDTLIHTAMNISNEAKRYADYRKAELILAKDMPIAPIYQFVNARLVRPTVGGYPMHNAMNDYYVKNMYMKAK</sequence>
<evidence type="ECO:0000256" key="2">
    <source>
        <dbReference type="ARBA" id="ARBA00005695"/>
    </source>
</evidence>
<dbReference type="Pfam" id="PF00496">
    <property type="entry name" value="SBP_bac_5"/>
    <property type="match status" value="1"/>
</dbReference>